<accession>A0A9D5C6V1</accession>
<reference evidence="1" key="1">
    <citation type="submission" date="2021-03" db="EMBL/GenBank/DDBJ databases">
        <authorList>
            <person name="Li Z."/>
            <person name="Yang C."/>
        </authorList>
    </citation>
    <scope>NUCLEOTIDE SEQUENCE</scope>
    <source>
        <strain evidence="1">Dzin_1.0</strain>
        <tissue evidence="1">Leaf</tissue>
    </source>
</reference>
<dbReference type="Proteomes" id="UP001085076">
    <property type="component" value="Miscellaneous, Linkage group lg07"/>
</dbReference>
<protein>
    <submittedName>
        <fullName evidence="1">Uncharacterized protein</fullName>
    </submittedName>
</protein>
<dbReference type="AlphaFoldDB" id="A0A9D5C6V1"/>
<gene>
    <name evidence="1" type="ORF">J5N97_024392</name>
</gene>
<proteinExistence type="predicted"/>
<organism evidence="1 2">
    <name type="scientific">Dioscorea zingiberensis</name>
    <dbReference type="NCBI Taxonomy" id="325984"/>
    <lineage>
        <taxon>Eukaryota</taxon>
        <taxon>Viridiplantae</taxon>
        <taxon>Streptophyta</taxon>
        <taxon>Embryophyta</taxon>
        <taxon>Tracheophyta</taxon>
        <taxon>Spermatophyta</taxon>
        <taxon>Magnoliopsida</taxon>
        <taxon>Liliopsida</taxon>
        <taxon>Dioscoreales</taxon>
        <taxon>Dioscoreaceae</taxon>
        <taxon>Dioscorea</taxon>
    </lineage>
</organism>
<sequence>MSSSKSTSIPTTVYWPFSLVSWRLILIKGSSGCSHWRRIMECIGKLNKGPSRMIEVVPQALEEDSSGAPEKSEKDKAYIAKGIKDPSGINGNDGFEDLKAEVYEFMEASGKPKVFPTRQELVATERDDLAEAIASHGGWLALGWDSEDEEEKRREDACEKVLDRGWESANGSLRDVGEDYSIAFPLF</sequence>
<dbReference type="EMBL" id="JAGGNH010000007">
    <property type="protein sequence ID" value="KAJ0967475.1"/>
    <property type="molecule type" value="Genomic_DNA"/>
</dbReference>
<dbReference type="PANTHER" id="PTHR47434:SF1">
    <property type="entry name" value="PROTEIN PTST HOMOLOG 2, CHLOROPLASTIC"/>
    <property type="match status" value="1"/>
</dbReference>
<keyword evidence="2" id="KW-1185">Reference proteome</keyword>
<reference evidence="1" key="2">
    <citation type="journal article" date="2022" name="Hortic Res">
        <title>The genome of Dioscorea zingiberensis sheds light on the biosynthesis, origin and evolution of the medicinally important diosgenin saponins.</title>
        <authorList>
            <person name="Li Y."/>
            <person name="Tan C."/>
            <person name="Li Z."/>
            <person name="Guo J."/>
            <person name="Li S."/>
            <person name="Chen X."/>
            <person name="Wang C."/>
            <person name="Dai X."/>
            <person name="Yang H."/>
            <person name="Song W."/>
            <person name="Hou L."/>
            <person name="Xu J."/>
            <person name="Tong Z."/>
            <person name="Xu A."/>
            <person name="Yuan X."/>
            <person name="Wang W."/>
            <person name="Yang Q."/>
            <person name="Chen L."/>
            <person name="Sun Z."/>
            <person name="Wang K."/>
            <person name="Pan B."/>
            <person name="Chen J."/>
            <person name="Bao Y."/>
            <person name="Liu F."/>
            <person name="Qi X."/>
            <person name="Gang D.R."/>
            <person name="Wen J."/>
            <person name="Li J."/>
        </authorList>
    </citation>
    <scope>NUCLEOTIDE SEQUENCE</scope>
    <source>
        <strain evidence="1">Dzin_1.0</strain>
    </source>
</reference>
<name>A0A9D5C6V1_9LILI</name>
<evidence type="ECO:0000313" key="2">
    <source>
        <dbReference type="Proteomes" id="UP001085076"/>
    </source>
</evidence>
<dbReference type="OrthoDB" id="531008at2759"/>
<evidence type="ECO:0000313" key="1">
    <source>
        <dbReference type="EMBL" id="KAJ0967475.1"/>
    </source>
</evidence>
<comment type="caution">
    <text evidence="1">The sequence shown here is derived from an EMBL/GenBank/DDBJ whole genome shotgun (WGS) entry which is preliminary data.</text>
</comment>
<dbReference type="PANTHER" id="PTHR47434">
    <property type="entry name" value="PROTEIN PTST HOMOLOG 3, CHLOROPLASTIC"/>
    <property type="match status" value="1"/>
</dbReference>